<dbReference type="EMBL" id="SEYY01018495">
    <property type="protein sequence ID" value="KAB7499275.1"/>
    <property type="molecule type" value="Genomic_DNA"/>
</dbReference>
<dbReference type="CDD" id="cd00054">
    <property type="entry name" value="EGF_CA"/>
    <property type="match status" value="1"/>
</dbReference>
<keyword evidence="2" id="KW-0732">Signal</keyword>
<evidence type="ECO:0000256" key="1">
    <source>
        <dbReference type="ARBA" id="ARBA00022536"/>
    </source>
</evidence>
<comment type="caution">
    <text evidence="11">The sequence shown here is derived from an EMBL/GenBank/DDBJ whole genome shotgun (WGS) entry which is preliminary data.</text>
</comment>
<name>A0A5N5SZB5_9CRUS</name>
<feature type="compositionally biased region" description="Basic and acidic residues" evidence="8">
    <location>
        <begin position="416"/>
        <end position="426"/>
    </location>
</feature>
<dbReference type="PROSITE" id="PS50026">
    <property type="entry name" value="EGF_3"/>
    <property type="match status" value="1"/>
</dbReference>
<feature type="transmembrane region" description="Helical" evidence="9">
    <location>
        <begin position="387"/>
        <end position="407"/>
    </location>
</feature>
<evidence type="ECO:0000256" key="8">
    <source>
        <dbReference type="SAM" id="MobiDB-lite"/>
    </source>
</evidence>
<evidence type="ECO:0000313" key="12">
    <source>
        <dbReference type="Proteomes" id="UP000326759"/>
    </source>
</evidence>
<dbReference type="PROSITE" id="PS01186">
    <property type="entry name" value="EGF_2"/>
    <property type="match status" value="1"/>
</dbReference>
<dbReference type="PANTHER" id="PTHR24044:SF420">
    <property type="entry name" value="DELTA AND NOTCH-LIKE EPIDERMAL GROWTH FACTOR-RELATED RECEPTOR ISOFORM X1"/>
    <property type="match status" value="1"/>
</dbReference>
<dbReference type="InterPro" id="IPR050906">
    <property type="entry name" value="Notch_signaling"/>
</dbReference>
<dbReference type="AlphaFoldDB" id="A0A5N5SZB5"/>
<evidence type="ECO:0000256" key="2">
    <source>
        <dbReference type="ARBA" id="ARBA00022729"/>
    </source>
</evidence>
<proteinExistence type="predicted"/>
<feature type="compositionally biased region" description="Basic residues" evidence="8">
    <location>
        <begin position="533"/>
        <end position="552"/>
    </location>
</feature>
<reference evidence="11 12" key="1">
    <citation type="journal article" date="2019" name="PLoS Biol.">
        <title>Sex chromosomes control vertical transmission of feminizing Wolbachia symbionts in an isopod.</title>
        <authorList>
            <person name="Becking T."/>
            <person name="Chebbi M.A."/>
            <person name="Giraud I."/>
            <person name="Moumen B."/>
            <person name="Laverre T."/>
            <person name="Caubet Y."/>
            <person name="Peccoud J."/>
            <person name="Gilbert C."/>
            <person name="Cordaux R."/>
        </authorList>
    </citation>
    <scope>NUCLEOTIDE SEQUENCE [LARGE SCALE GENOMIC DNA]</scope>
    <source>
        <strain evidence="11">ANa2</strain>
        <tissue evidence="11">Whole body excluding digestive tract and cuticle</tissue>
    </source>
</reference>
<dbReference type="InterPro" id="IPR027397">
    <property type="entry name" value="Catenin-bd_sf"/>
</dbReference>
<dbReference type="Gene3D" id="2.10.25.10">
    <property type="entry name" value="Laminin"/>
    <property type="match status" value="1"/>
</dbReference>
<dbReference type="SMART" id="SM00181">
    <property type="entry name" value="EGF"/>
    <property type="match status" value="2"/>
</dbReference>
<feature type="region of interest" description="Disordered" evidence="8">
    <location>
        <begin position="519"/>
        <end position="552"/>
    </location>
</feature>
<keyword evidence="5" id="KW-0325">Glycoprotein</keyword>
<dbReference type="Proteomes" id="UP000326759">
    <property type="component" value="Unassembled WGS sequence"/>
</dbReference>
<accession>A0A5N5SZB5</accession>
<protein>
    <submittedName>
        <fullName evidence="11">Neural-cadherin</fullName>
    </submittedName>
</protein>
<feature type="disulfide bond" evidence="6">
    <location>
        <begin position="368"/>
        <end position="377"/>
    </location>
</feature>
<feature type="region of interest" description="Disordered" evidence="8">
    <location>
        <begin position="583"/>
        <end position="614"/>
    </location>
</feature>
<evidence type="ECO:0000256" key="4">
    <source>
        <dbReference type="ARBA" id="ARBA00023157"/>
    </source>
</evidence>
<dbReference type="GO" id="GO:0005509">
    <property type="term" value="F:calcium ion binding"/>
    <property type="evidence" value="ECO:0007669"/>
    <property type="project" value="InterPro"/>
</dbReference>
<dbReference type="GO" id="GO:0005112">
    <property type="term" value="F:Notch binding"/>
    <property type="evidence" value="ECO:0007669"/>
    <property type="project" value="TreeGrafter"/>
</dbReference>
<dbReference type="Gene3D" id="4.10.900.10">
    <property type="entry name" value="TCF3-CBD (Catenin binding domain)"/>
    <property type="match status" value="1"/>
</dbReference>
<keyword evidence="9" id="KW-0472">Membrane</keyword>
<feature type="domain" description="EGF-like" evidence="10">
    <location>
        <begin position="342"/>
        <end position="378"/>
    </location>
</feature>
<keyword evidence="7" id="KW-0175">Coiled coil</keyword>
<sequence length="633" mass="71437">MNNDILCLELRDGVPRLLVDMGSRPVILFPSKRKLKPSLRHWQGNNSIELLIDLCKGSFEDCHLKSSLPHRDSIISRPNESKECYGVEKSTCKCSTGWTGSNCDISTTPSYFEENSFVRVALSFLPSNKTTSLDLRYGQWCELWVDDGDWPLYNASLSSSMNRQPPKPLTSSPFSFESGFFYNVNYLQNTKWGTYPLVIDRQEGIHIGGTPEYVGMNLLKVHDDFVNVVVVVSSSSCCYKSRGVKSKNCSIEERVPFGLGCVKVGWNILCNPELILLQLPPASPTQLWLLQQLTLYFRSPSCEHSFCSSPLSQVFIFHLTVDVAQMCEEGKTLRRDGSKCDDINECFWNPCFNGGTCLNQVPHYTCLCPRGYVGSNCEYEGTSEKNINLSLGIVIGVVMWLSLFIVYSIEKEKKKMSEEKGRKENGRSSPSGDPPFPTEIVSYPFPDCPVLFMEMSVTESGFDCLNDFVEIHVSPLIEVDVLRVELSRSSGEPRTKISKHALHTTSKFHSMPRPFFFKRGPVSSMLSSPSSPKRGRKQGRGKRASRRGKERIIKRHKNIVDEENQKVEEENKTKDERELRSLVMNQKDETQQLSNSDDLRNYAYEGEGSTPTSLSSCCSVLKVRLGSVFVFAK</sequence>
<dbReference type="InterPro" id="IPR000152">
    <property type="entry name" value="EGF-type_Asp/Asn_hydroxyl_site"/>
</dbReference>
<evidence type="ECO:0000259" key="10">
    <source>
        <dbReference type="PROSITE" id="PS50026"/>
    </source>
</evidence>
<evidence type="ECO:0000256" key="3">
    <source>
        <dbReference type="ARBA" id="ARBA00022737"/>
    </source>
</evidence>
<evidence type="ECO:0000313" key="11">
    <source>
        <dbReference type="EMBL" id="KAB7499275.1"/>
    </source>
</evidence>
<keyword evidence="1 6" id="KW-0245">EGF-like domain</keyword>
<dbReference type="SMART" id="SM00179">
    <property type="entry name" value="EGF_CA"/>
    <property type="match status" value="1"/>
</dbReference>
<dbReference type="InterPro" id="IPR001881">
    <property type="entry name" value="EGF-like_Ca-bd_dom"/>
</dbReference>
<keyword evidence="9" id="KW-1133">Transmembrane helix</keyword>
<dbReference type="SUPFAM" id="SSF57196">
    <property type="entry name" value="EGF/Laminin"/>
    <property type="match status" value="1"/>
</dbReference>
<evidence type="ECO:0000256" key="7">
    <source>
        <dbReference type="SAM" id="Coils"/>
    </source>
</evidence>
<dbReference type="PROSITE" id="PS00010">
    <property type="entry name" value="ASX_HYDROXYL"/>
    <property type="match status" value="1"/>
</dbReference>
<comment type="caution">
    <text evidence="6">Lacks conserved residue(s) required for the propagation of feature annotation.</text>
</comment>
<feature type="coiled-coil region" evidence="7">
    <location>
        <begin position="553"/>
        <end position="580"/>
    </location>
</feature>
<evidence type="ECO:0000256" key="6">
    <source>
        <dbReference type="PROSITE-ProRule" id="PRU00076"/>
    </source>
</evidence>
<dbReference type="Pfam" id="PF00008">
    <property type="entry name" value="EGF"/>
    <property type="match status" value="1"/>
</dbReference>
<dbReference type="PROSITE" id="PS00022">
    <property type="entry name" value="EGF_1"/>
    <property type="match status" value="1"/>
</dbReference>
<dbReference type="OrthoDB" id="6370287at2759"/>
<gene>
    <name evidence="11" type="primary">CadN_2</name>
    <name evidence="11" type="ORF">Anas_06692</name>
</gene>
<evidence type="ECO:0000256" key="9">
    <source>
        <dbReference type="SAM" id="Phobius"/>
    </source>
</evidence>
<keyword evidence="9" id="KW-0812">Transmembrane</keyword>
<evidence type="ECO:0000256" key="5">
    <source>
        <dbReference type="ARBA" id="ARBA00023180"/>
    </source>
</evidence>
<feature type="compositionally biased region" description="Low complexity" evidence="8">
    <location>
        <begin position="521"/>
        <end position="532"/>
    </location>
</feature>
<keyword evidence="3" id="KW-0677">Repeat</keyword>
<dbReference type="PROSITE" id="PS01187">
    <property type="entry name" value="EGF_CA"/>
    <property type="match status" value="1"/>
</dbReference>
<dbReference type="FunFam" id="2.10.25.10:FF:000327">
    <property type="entry name" value="neurogenic locus notch homolog protein 4"/>
    <property type="match status" value="1"/>
</dbReference>
<keyword evidence="4 6" id="KW-1015">Disulfide bond</keyword>
<dbReference type="InterPro" id="IPR000742">
    <property type="entry name" value="EGF"/>
</dbReference>
<dbReference type="GO" id="GO:0009887">
    <property type="term" value="P:animal organ morphogenesis"/>
    <property type="evidence" value="ECO:0007669"/>
    <property type="project" value="UniProtKB-ARBA"/>
</dbReference>
<dbReference type="PANTHER" id="PTHR24044">
    <property type="entry name" value="NOTCH LIGAND FAMILY MEMBER"/>
    <property type="match status" value="1"/>
</dbReference>
<feature type="region of interest" description="Disordered" evidence="8">
    <location>
        <begin position="416"/>
        <end position="436"/>
    </location>
</feature>
<dbReference type="InterPro" id="IPR018097">
    <property type="entry name" value="EGF_Ca-bd_CS"/>
</dbReference>
<organism evidence="11 12">
    <name type="scientific">Armadillidium nasatum</name>
    <dbReference type="NCBI Taxonomy" id="96803"/>
    <lineage>
        <taxon>Eukaryota</taxon>
        <taxon>Metazoa</taxon>
        <taxon>Ecdysozoa</taxon>
        <taxon>Arthropoda</taxon>
        <taxon>Crustacea</taxon>
        <taxon>Multicrustacea</taxon>
        <taxon>Malacostraca</taxon>
        <taxon>Eumalacostraca</taxon>
        <taxon>Peracarida</taxon>
        <taxon>Isopoda</taxon>
        <taxon>Oniscidea</taxon>
        <taxon>Crinocheta</taxon>
        <taxon>Armadillidiidae</taxon>
        <taxon>Armadillidium</taxon>
    </lineage>
</organism>
<dbReference type="PRINTS" id="PR00010">
    <property type="entry name" value="EGFBLOOD"/>
</dbReference>
<keyword evidence="12" id="KW-1185">Reference proteome</keyword>